<accession>A9A5V6</accession>
<reference evidence="1 2" key="1">
    <citation type="journal article" date="2010" name="Proc. Natl. Acad. Sci. U.S.A.">
        <title>Nitrosopumilus maritimus genome reveals unique mechanisms for nitrification and autotrophy in globally distributed marine crenarchaea.</title>
        <authorList>
            <person name="Walker C.B."/>
            <person name="de la Torre J.R."/>
            <person name="Klotz M.G."/>
            <person name="Urakawa H."/>
            <person name="Pinel N."/>
            <person name="Arp D.J."/>
            <person name="Brochier-Armanet C."/>
            <person name="Chain P.S."/>
            <person name="Chan P.P."/>
            <person name="Gollabgir A."/>
            <person name="Hemp J."/>
            <person name="Hugler M."/>
            <person name="Karr E.A."/>
            <person name="Konneke M."/>
            <person name="Shin M."/>
            <person name="Lawton T.J."/>
            <person name="Lowe T."/>
            <person name="Martens-Habbena W."/>
            <person name="Sayavedra-Soto L.A."/>
            <person name="Lang D."/>
            <person name="Sievert S.M."/>
            <person name="Rosenzweig A.C."/>
            <person name="Manning G."/>
            <person name="Stahl D.A."/>
        </authorList>
    </citation>
    <scope>NUCLEOTIDE SEQUENCE [LARGE SCALE GENOMIC DNA]</scope>
    <source>
        <strain evidence="1 2">SCM1</strain>
    </source>
</reference>
<name>A9A5V6_NITMS</name>
<sequence>MNDRLFYSSLEYVDVIYSEIISARKNNGDAFHRISKEVISESFSKIESHDTVSICGSLAGVAIVSAFKKSRGRYKSGSFAKSFNEINSHAGRTTFADLRIIQKFLDSAKFDTVLKLLRRNRKSGFKSCLNMLK</sequence>
<dbReference type="HOGENOM" id="CLU_1902004_0_0_2"/>
<dbReference type="KEGG" id="nmr:Nmar_1215"/>
<keyword evidence="2" id="KW-1185">Reference proteome</keyword>
<gene>
    <name evidence="1" type="ordered locus">Nmar_1215</name>
</gene>
<protein>
    <submittedName>
        <fullName evidence="1">Uncharacterized protein</fullName>
    </submittedName>
</protein>
<dbReference type="Proteomes" id="UP000000792">
    <property type="component" value="Chromosome"/>
</dbReference>
<dbReference type="EnsemblBacteria" id="ABX13111">
    <property type="protein sequence ID" value="ABX13111"/>
    <property type="gene ID" value="Nmar_1215"/>
</dbReference>
<dbReference type="InParanoid" id="A9A5V6"/>
<evidence type="ECO:0000313" key="2">
    <source>
        <dbReference type="Proteomes" id="UP000000792"/>
    </source>
</evidence>
<evidence type="ECO:0000313" key="1">
    <source>
        <dbReference type="EMBL" id="ABX13111.1"/>
    </source>
</evidence>
<dbReference type="EMBL" id="CP000866">
    <property type="protein sequence ID" value="ABX13111.1"/>
    <property type="molecule type" value="Genomic_DNA"/>
</dbReference>
<dbReference type="STRING" id="436308.Nmar_1215"/>
<proteinExistence type="predicted"/>
<dbReference type="AlphaFoldDB" id="A9A5V6"/>
<organism evidence="1 2">
    <name type="scientific">Nitrosopumilus maritimus (strain SCM1)</name>
    <dbReference type="NCBI Taxonomy" id="436308"/>
    <lineage>
        <taxon>Archaea</taxon>
        <taxon>Nitrososphaerota</taxon>
        <taxon>Nitrososphaeria</taxon>
        <taxon>Nitrosopumilales</taxon>
        <taxon>Nitrosopumilaceae</taxon>
        <taxon>Nitrosopumilus</taxon>
    </lineage>
</organism>